<dbReference type="EMBL" id="CP129675">
    <property type="protein sequence ID" value="XDS46452.1"/>
    <property type="molecule type" value="Genomic_DNA"/>
</dbReference>
<dbReference type="Pfam" id="PF00356">
    <property type="entry name" value="LacI"/>
    <property type="match status" value="1"/>
</dbReference>
<dbReference type="PANTHER" id="PTHR30146">
    <property type="entry name" value="LACI-RELATED TRANSCRIPTIONAL REPRESSOR"/>
    <property type="match status" value="1"/>
</dbReference>
<dbReference type="EMBL" id="CP129683">
    <property type="protein sequence ID" value="XDS49994.1"/>
    <property type="molecule type" value="Genomic_DNA"/>
</dbReference>
<evidence type="ECO:0000313" key="7">
    <source>
        <dbReference type="EMBL" id="XDS49994.1"/>
    </source>
</evidence>
<keyword evidence="2 6" id="KW-0238">DNA-binding</keyword>
<dbReference type="RefSeq" id="WP_369340966.1">
    <property type="nucleotide sequence ID" value="NZ_CP129675.1"/>
</dbReference>
<dbReference type="SMART" id="SM00354">
    <property type="entry name" value="HTH_LACI"/>
    <property type="match status" value="1"/>
</dbReference>
<dbReference type="PROSITE" id="PS00356">
    <property type="entry name" value="HTH_LACI_1"/>
    <property type="match status" value="1"/>
</dbReference>
<evidence type="ECO:0000256" key="3">
    <source>
        <dbReference type="ARBA" id="ARBA00023163"/>
    </source>
</evidence>
<evidence type="ECO:0000313" key="6">
    <source>
        <dbReference type="EMBL" id="XDS48767.1"/>
    </source>
</evidence>
<feature type="domain" description="HTH lacI-type" evidence="4">
    <location>
        <begin position="4"/>
        <end position="59"/>
    </location>
</feature>
<dbReference type="InterPro" id="IPR010982">
    <property type="entry name" value="Lambda_DNA-bd_dom_sf"/>
</dbReference>
<dbReference type="InterPro" id="IPR028082">
    <property type="entry name" value="Peripla_BP_I"/>
</dbReference>
<evidence type="ECO:0000259" key="4">
    <source>
        <dbReference type="PROSITE" id="PS50932"/>
    </source>
</evidence>
<dbReference type="PROSITE" id="PS50932">
    <property type="entry name" value="HTH_LACI_2"/>
    <property type="match status" value="1"/>
</dbReference>
<evidence type="ECO:0000256" key="1">
    <source>
        <dbReference type="ARBA" id="ARBA00023015"/>
    </source>
</evidence>
<dbReference type="AlphaFoldDB" id="A0AB39UII9"/>
<evidence type="ECO:0000256" key="2">
    <source>
        <dbReference type="ARBA" id="ARBA00023125"/>
    </source>
</evidence>
<dbReference type="Gene3D" id="3.40.50.2300">
    <property type="match status" value="2"/>
</dbReference>
<dbReference type="Gene3D" id="1.10.260.40">
    <property type="entry name" value="lambda repressor-like DNA-binding domains"/>
    <property type="match status" value="1"/>
</dbReference>
<dbReference type="SUPFAM" id="SSF47413">
    <property type="entry name" value="lambda repressor-like DNA-binding domains"/>
    <property type="match status" value="1"/>
</dbReference>
<sequence length="339" mass="38002">MQRTKIQDVAALAGVSVSTVSRVVNNSDYPVTAEKRDRVRRAVRELNFSPSQVARNLRTNKSKLIALVVADIANPYFAGIARAMDEFLFHEGYGLIISSTDESPDREKGILNRLRDQDVDAIVISSSGQNISLLELLHKEGFPVMLLDRNIEELHMPFIGSDNVRECCILTQYLIDKGHRSILFLAGSLDSTTGKERLQGYRKALLKNRIEYDDSLVLHGNFMRDETYRLSVDFFDNRSDRATAVVSSNNLMSEGFLEAAFDRKISIPQQYSLVSFGSIDNQRLITPILTCYRQNLEMIGKLTAQMTLQMINESSGNADVPQNLVINDVFVEGKSVGTI</sequence>
<dbReference type="GO" id="GO:0000976">
    <property type="term" value="F:transcription cis-regulatory region binding"/>
    <property type="evidence" value="ECO:0007669"/>
    <property type="project" value="TreeGrafter"/>
</dbReference>
<protein>
    <submittedName>
        <fullName evidence="6">LacI family DNA-binding transcriptional regulator</fullName>
    </submittedName>
</protein>
<organism evidence="6">
    <name type="scientific">Bifidobacterium fermentum</name>
    <dbReference type="NCBI Taxonomy" id="3059035"/>
    <lineage>
        <taxon>Bacteria</taxon>
        <taxon>Bacillati</taxon>
        <taxon>Actinomycetota</taxon>
        <taxon>Actinomycetes</taxon>
        <taxon>Bifidobacteriales</taxon>
        <taxon>Bifidobacteriaceae</taxon>
        <taxon>Bifidobacterium</taxon>
    </lineage>
</organism>
<reference evidence="6" key="1">
    <citation type="submission" date="2023-07" db="EMBL/GenBank/DDBJ databases">
        <title>Bifidobacterium aquikefiriaerophilum sp. nov. and Bifidobacterium eccum sp. nov., isolated from water kefir.</title>
        <authorList>
            <person name="Breselge S."/>
            <person name="Bellassi P."/>
            <person name="Barcenilla C."/>
            <person name="Alvarez-Ordonez A."/>
            <person name="Morelli L."/>
            <person name="Cotter P.D."/>
        </authorList>
    </citation>
    <scope>NUCLEOTIDE SEQUENCE</scope>
    <source>
        <strain evidence="7">WK012_4_13</strain>
        <strain evidence="6">WK013_4_14</strain>
        <strain evidence="5">WK048_4_13</strain>
    </source>
</reference>
<dbReference type="KEGG" id="bfk:QN062_06170"/>
<name>A0AB39UII9_9BIFI</name>
<dbReference type="CDD" id="cd06267">
    <property type="entry name" value="PBP1_LacI_sugar_binding-like"/>
    <property type="match status" value="1"/>
</dbReference>
<dbReference type="CDD" id="cd01392">
    <property type="entry name" value="HTH_LacI"/>
    <property type="match status" value="1"/>
</dbReference>
<dbReference type="EMBL" id="CP129682">
    <property type="protein sequence ID" value="XDS48767.1"/>
    <property type="molecule type" value="Genomic_DNA"/>
</dbReference>
<keyword evidence="3" id="KW-0804">Transcription</keyword>
<keyword evidence="1" id="KW-0805">Transcription regulation</keyword>
<accession>A0AB39UII9</accession>
<gene>
    <name evidence="7" type="ORF">QN062_06170</name>
    <name evidence="6" type="ORF">QN216_00365</name>
    <name evidence="5" type="ORF">QN217_10080</name>
</gene>
<dbReference type="PANTHER" id="PTHR30146:SF109">
    <property type="entry name" value="HTH-TYPE TRANSCRIPTIONAL REGULATOR GALS"/>
    <property type="match status" value="1"/>
</dbReference>
<dbReference type="InterPro" id="IPR001761">
    <property type="entry name" value="Peripla_BP/Lac1_sug-bd_dom"/>
</dbReference>
<proteinExistence type="predicted"/>
<dbReference type="Pfam" id="PF00532">
    <property type="entry name" value="Peripla_BP_1"/>
    <property type="match status" value="1"/>
</dbReference>
<dbReference type="SUPFAM" id="SSF53822">
    <property type="entry name" value="Periplasmic binding protein-like I"/>
    <property type="match status" value="1"/>
</dbReference>
<evidence type="ECO:0000313" key="5">
    <source>
        <dbReference type="EMBL" id="XDS46452.1"/>
    </source>
</evidence>
<dbReference type="GO" id="GO:0003700">
    <property type="term" value="F:DNA-binding transcription factor activity"/>
    <property type="evidence" value="ECO:0007669"/>
    <property type="project" value="TreeGrafter"/>
</dbReference>
<dbReference type="PRINTS" id="PR00036">
    <property type="entry name" value="HTHLACI"/>
</dbReference>
<dbReference type="InterPro" id="IPR000843">
    <property type="entry name" value="HTH_LacI"/>
</dbReference>